<evidence type="ECO:0000313" key="3">
    <source>
        <dbReference type="EMBL" id="AZR05879.1"/>
    </source>
</evidence>
<feature type="transmembrane region" description="Helical" evidence="1">
    <location>
        <begin position="97"/>
        <end position="120"/>
    </location>
</feature>
<dbReference type="Pfam" id="PF01476">
    <property type="entry name" value="LysM"/>
    <property type="match status" value="1"/>
</dbReference>
<dbReference type="Proteomes" id="UP000275951">
    <property type="component" value="Chromosome"/>
</dbReference>
<feature type="domain" description="LysM" evidence="2">
    <location>
        <begin position="128"/>
        <end position="177"/>
    </location>
</feature>
<reference evidence="3 4" key="1">
    <citation type="submission" date="2018-11" db="EMBL/GenBank/DDBJ databases">
        <title>Multidrug-resistant genes are associated with an 42-kb island TGI1 carrying a complex class 1 integron in a Trueperella pyogenes.</title>
        <authorList>
            <person name="Dong W."/>
        </authorList>
    </citation>
    <scope>NUCLEOTIDE SEQUENCE [LARGE SCALE GENOMIC DNA]</scope>
    <source>
        <strain evidence="3 4">TP4</strain>
    </source>
</reference>
<sequence length="180" mass="19012">MTALQIAAVVPSRPARLRAVGTQTPRRAVSGVRPDRPISGARILRAVPAVPSAQSTDSVETPRRLQGSLVQSRRTQSIRWQDAGRARGRQVQQRDMLMSVGAAIAMLFAFAVGVFLYTALGFGMQAGAVTTVLAGDSLWSIAASMGNDIPTAQVVNDIIALNSLETTALEAGSQLLLPAY</sequence>
<dbReference type="CDD" id="cd00118">
    <property type="entry name" value="LysM"/>
    <property type="match status" value="1"/>
</dbReference>
<gene>
    <name evidence="3" type="ORF">EBQ10_00255</name>
</gene>
<dbReference type="InterPro" id="IPR036779">
    <property type="entry name" value="LysM_dom_sf"/>
</dbReference>
<protein>
    <submittedName>
        <fullName evidence="3">LysM peptidoglycan-binding domain-containing protein</fullName>
    </submittedName>
</protein>
<keyword evidence="1" id="KW-0472">Membrane</keyword>
<name>A0A3S9QJ17_9ACTO</name>
<keyword evidence="1" id="KW-0812">Transmembrane</keyword>
<organism evidence="3 4">
    <name type="scientific">Trueperella pyogenes</name>
    <dbReference type="NCBI Taxonomy" id="1661"/>
    <lineage>
        <taxon>Bacteria</taxon>
        <taxon>Bacillati</taxon>
        <taxon>Actinomycetota</taxon>
        <taxon>Actinomycetes</taxon>
        <taxon>Actinomycetales</taxon>
        <taxon>Actinomycetaceae</taxon>
        <taxon>Trueperella</taxon>
    </lineage>
</organism>
<dbReference type="PROSITE" id="PS51782">
    <property type="entry name" value="LYSM"/>
    <property type="match status" value="1"/>
</dbReference>
<dbReference type="SMART" id="SM00257">
    <property type="entry name" value="LysM"/>
    <property type="match status" value="1"/>
</dbReference>
<dbReference type="Gene3D" id="3.10.350.10">
    <property type="entry name" value="LysM domain"/>
    <property type="match status" value="1"/>
</dbReference>
<proteinExistence type="predicted"/>
<evidence type="ECO:0000259" key="2">
    <source>
        <dbReference type="PROSITE" id="PS51782"/>
    </source>
</evidence>
<accession>A0A3S9QJ17</accession>
<dbReference type="AlphaFoldDB" id="A0A3S9QJ17"/>
<keyword evidence="1" id="KW-1133">Transmembrane helix</keyword>
<dbReference type="InterPro" id="IPR018392">
    <property type="entry name" value="LysM"/>
</dbReference>
<evidence type="ECO:0000256" key="1">
    <source>
        <dbReference type="SAM" id="Phobius"/>
    </source>
</evidence>
<evidence type="ECO:0000313" key="4">
    <source>
        <dbReference type="Proteomes" id="UP000275951"/>
    </source>
</evidence>
<dbReference type="EMBL" id="CP033905">
    <property type="protein sequence ID" value="AZR05879.1"/>
    <property type="molecule type" value="Genomic_DNA"/>
</dbReference>
<dbReference type="RefSeq" id="WP_108725935.1">
    <property type="nucleotide sequence ID" value="NZ_CP029001.1"/>
</dbReference>